<gene>
    <name evidence="9" type="ORF">PYCCODRAFT_1437749</name>
</gene>
<feature type="binding site" evidence="6">
    <location>
        <position position="122"/>
    </location>
    <ligand>
        <name>FAD</name>
        <dbReference type="ChEBI" id="CHEBI:57692"/>
    </ligand>
</feature>
<dbReference type="OrthoDB" id="269227at2759"/>
<feature type="active site" description="Proton acceptor" evidence="5">
    <location>
        <position position="590"/>
    </location>
</feature>
<reference evidence="9 10" key="1">
    <citation type="journal article" date="2015" name="Biotechnol. Biofuels">
        <title>Enhanced degradation of softwood versus hardwood by the white-rot fungus Pycnoporus coccineus.</title>
        <authorList>
            <person name="Couturier M."/>
            <person name="Navarro D."/>
            <person name="Chevret D."/>
            <person name="Henrissat B."/>
            <person name="Piumi F."/>
            <person name="Ruiz-Duenas F.J."/>
            <person name="Martinez A.T."/>
            <person name="Grigoriev I.V."/>
            <person name="Riley R."/>
            <person name="Lipzen A."/>
            <person name="Berrin J.G."/>
            <person name="Master E.R."/>
            <person name="Rosso M.N."/>
        </authorList>
    </citation>
    <scope>NUCLEOTIDE SEQUENCE [LARGE SCALE GENOMIC DNA]</scope>
    <source>
        <strain evidence="9 10">BRFM310</strain>
    </source>
</reference>
<dbReference type="Gene3D" id="3.30.560.10">
    <property type="entry name" value="Glucose Oxidase, domain 3"/>
    <property type="match status" value="1"/>
</dbReference>
<keyword evidence="3" id="KW-0285">Flavoprotein</keyword>
<evidence type="ECO:0000256" key="4">
    <source>
        <dbReference type="ARBA" id="ARBA00022827"/>
    </source>
</evidence>
<dbReference type="GO" id="GO:0050660">
    <property type="term" value="F:flavin adenine dinucleotide binding"/>
    <property type="evidence" value="ECO:0007669"/>
    <property type="project" value="InterPro"/>
</dbReference>
<dbReference type="InterPro" id="IPR000172">
    <property type="entry name" value="GMC_OxRdtase_N"/>
</dbReference>
<evidence type="ECO:0000256" key="2">
    <source>
        <dbReference type="ARBA" id="ARBA00010790"/>
    </source>
</evidence>
<dbReference type="GO" id="GO:0016614">
    <property type="term" value="F:oxidoreductase activity, acting on CH-OH group of donors"/>
    <property type="evidence" value="ECO:0007669"/>
    <property type="project" value="InterPro"/>
</dbReference>
<sequence length="612" mass="66423">MGHSASKFLVNKLASFATPYTPEASNLVSDDEPAKWRSYDYVIVGGGTAGCVLASRLSEDPNTTVLLVEAGKSHEESFFSRIPLGFPRLFRTGFDWKYETTPQKEFGGRSIYWPRGKLLGGTSSMNAMIYHRCDPSDFDAWEAQGATGWGYESLKKYFLKAEKHIPRQPHATDPANHSTDGVLSHSYVPVAPICETILEAAKTLGIPVSDDLNTSEGTMGAGPFTAAIDEKHERSSTATAYLSNSVLRRPNLTVAVTVMTEKILFTQTSEGTSRAVGIQISSTRSGPRFVVGANKEVILSAGVVGSPQLLQLSGIGDPKHLSELKIPTVRELPAVGRNVLDHVSAGALVFRARAGRTWDYLTQNPFRAAGALLQWLMFGTGPMASLATQVGIFVRTDNERLPFGTPLPVQDRSSGPRAPDLEFVMVPFAVINHGLGYPPWGTYGITTGSMVLKPASSGTVLIRSADPYEYPVIDANYLADENDLNLLVKSVRFLLHFARTPPLSDALEFRASTKKGDMFWPGDADPDKVTDEDIKEFIRDYGQSSWHPTSSVRMGADPKTSAVDPQLRVHGVEALRVVDASVFPDQVSGHPCAVVVAVAERAADLIRQGRAN</sequence>
<feature type="active site" description="Proton donor" evidence="5">
    <location>
        <position position="547"/>
    </location>
</feature>
<feature type="domain" description="Glucose-methanol-choline oxidoreductase N-terminal" evidence="7">
    <location>
        <begin position="39"/>
        <end position="343"/>
    </location>
</feature>
<protein>
    <submittedName>
        <fullName evidence="9">GMC oxidoreductase</fullName>
    </submittedName>
</protein>
<organism evidence="9 10">
    <name type="scientific">Trametes coccinea (strain BRFM310)</name>
    <name type="common">Pycnoporus coccineus</name>
    <dbReference type="NCBI Taxonomy" id="1353009"/>
    <lineage>
        <taxon>Eukaryota</taxon>
        <taxon>Fungi</taxon>
        <taxon>Dikarya</taxon>
        <taxon>Basidiomycota</taxon>
        <taxon>Agaricomycotina</taxon>
        <taxon>Agaricomycetes</taxon>
        <taxon>Polyporales</taxon>
        <taxon>Polyporaceae</taxon>
        <taxon>Trametes</taxon>
    </lineage>
</organism>
<dbReference type="EMBL" id="KZ084122">
    <property type="protein sequence ID" value="OSD00003.1"/>
    <property type="molecule type" value="Genomic_DNA"/>
</dbReference>
<keyword evidence="4 6" id="KW-0274">FAD</keyword>
<evidence type="ECO:0000256" key="3">
    <source>
        <dbReference type="ARBA" id="ARBA00022630"/>
    </source>
</evidence>
<feature type="domain" description="Glucose-methanol-choline oxidoreductase C-terminal" evidence="8">
    <location>
        <begin position="454"/>
        <end position="599"/>
    </location>
</feature>
<dbReference type="InterPro" id="IPR007867">
    <property type="entry name" value="GMC_OxRtase_C"/>
</dbReference>
<proteinExistence type="inferred from homology"/>
<evidence type="ECO:0000259" key="7">
    <source>
        <dbReference type="Pfam" id="PF00732"/>
    </source>
</evidence>
<dbReference type="PANTHER" id="PTHR11552">
    <property type="entry name" value="GLUCOSE-METHANOL-CHOLINE GMC OXIDOREDUCTASE"/>
    <property type="match status" value="1"/>
</dbReference>
<dbReference type="InterPro" id="IPR036188">
    <property type="entry name" value="FAD/NAD-bd_sf"/>
</dbReference>
<dbReference type="Proteomes" id="UP000193067">
    <property type="component" value="Unassembled WGS sequence"/>
</dbReference>
<dbReference type="SUPFAM" id="SSF54373">
    <property type="entry name" value="FAD-linked reductases, C-terminal domain"/>
    <property type="match status" value="1"/>
</dbReference>
<dbReference type="PIRSF" id="PIRSF000137">
    <property type="entry name" value="Alcohol_oxidase"/>
    <property type="match status" value="1"/>
</dbReference>
<dbReference type="Pfam" id="PF05199">
    <property type="entry name" value="GMC_oxred_C"/>
    <property type="match status" value="1"/>
</dbReference>
<comment type="cofactor">
    <cofactor evidence="1 6">
        <name>FAD</name>
        <dbReference type="ChEBI" id="CHEBI:57692"/>
    </cofactor>
</comment>
<dbReference type="AlphaFoldDB" id="A0A1Y2IHJ1"/>
<evidence type="ECO:0000313" key="10">
    <source>
        <dbReference type="Proteomes" id="UP000193067"/>
    </source>
</evidence>
<keyword evidence="10" id="KW-1185">Reference proteome</keyword>
<dbReference type="PANTHER" id="PTHR11552:SF147">
    <property type="entry name" value="CHOLINE DEHYDROGENASE, MITOCHONDRIAL"/>
    <property type="match status" value="1"/>
</dbReference>
<dbReference type="Gene3D" id="3.50.50.60">
    <property type="entry name" value="FAD/NAD(P)-binding domain"/>
    <property type="match status" value="1"/>
</dbReference>
<evidence type="ECO:0000256" key="1">
    <source>
        <dbReference type="ARBA" id="ARBA00001974"/>
    </source>
</evidence>
<comment type="similarity">
    <text evidence="2">Belongs to the GMC oxidoreductase family.</text>
</comment>
<evidence type="ECO:0000313" key="9">
    <source>
        <dbReference type="EMBL" id="OSD00003.1"/>
    </source>
</evidence>
<name>A0A1Y2IHJ1_TRAC3</name>
<evidence type="ECO:0000256" key="5">
    <source>
        <dbReference type="PIRSR" id="PIRSR000137-1"/>
    </source>
</evidence>
<dbReference type="Pfam" id="PF00732">
    <property type="entry name" value="GMC_oxred_N"/>
    <property type="match status" value="1"/>
</dbReference>
<accession>A0A1Y2IHJ1</accession>
<feature type="binding site" evidence="6">
    <location>
        <begin position="546"/>
        <end position="547"/>
    </location>
    <ligand>
        <name>FAD</name>
        <dbReference type="ChEBI" id="CHEBI:57692"/>
    </ligand>
</feature>
<evidence type="ECO:0000259" key="8">
    <source>
        <dbReference type="Pfam" id="PF05199"/>
    </source>
</evidence>
<dbReference type="SUPFAM" id="SSF51905">
    <property type="entry name" value="FAD/NAD(P)-binding domain"/>
    <property type="match status" value="1"/>
</dbReference>
<dbReference type="InterPro" id="IPR012132">
    <property type="entry name" value="GMC_OxRdtase"/>
</dbReference>
<dbReference type="STRING" id="1353009.A0A1Y2IHJ1"/>
<evidence type="ECO:0000256" key="6">
    <source>
        <dbReference type="PIRSR" id="PIRSR000137-2"/>
    </source>
</evidence>